<gene>
    <name evidence="1" type="ORF">CYL18_11475</name>
</gene>
<dbReference type="AlphaFoldDB" id="A0A2S7MYX2"/>
<accession>A0A2S7MYX2</accession>
<evidence type="ECO:0008006" key="3">
    <source>
        <dbReference type="Google" id="ProtNLM"/>
    </source>
</evidence>
<dbReference type="Proteomes" id="UP000239663">
    <property type="component" value="Unassembled WGS sequence"/>
</dbReference>
<proteinExistence type="predicted"/>
<evidence type="ECO:0000313" key="2">
    <source>
        <dbReference type="Proteomes" id="UP000239663"/>
    </source>
</evidence>
<dbReference type="OrthoDB" id="2404998at2"/>
<comment type="caution">
    <text evidence="1">The sequence shown here is derived from an EMBL/GenBank/DDBJ whole genome shotgun (WGS) entry which is preliminary data.</text>
</comment>
<dbReference type="RefSeq" id="WP_104849652.1">
    <property type="nucleotide sequence ID" value="NZ_PKOZ01000006.1"/>
</dbReference>
<name>A0A2S7MYX2_9BACI</name>
<dbReference type="EMBL" id="PKOZ01000006">
    <property type="protein sequence ID" value="PQD94947.1"/>
    <property type="molecule type" value="Genomic_DNA"/>
</dbReference>
<sequence>MAEIIQIKGNVKYPIYIDTGVWIFDDRKFNIEDWHPEKSAQEDSEHENYLKSVSSQWDTEIIEGSSPPPAEKPARKTKKQELLEGNFVIAFKPFILNTEPMPDASRVIIHTIDEELEFSLEETLAFIAGFSLNGKPLSEETGGPLYLYKGDGSNRDKPIKYVTGITIV</sequence>
<reference evidence="1 2" key="1">
    <citation type="submission" date="2017-12" db="EMBL/GenBank/DDBJ databases">
        <title>Taxonomic description and draft genome of Pradoshia cofamensis Gen. nov., sp. nov., a thermotolerant bacillale isolated from anterior gut of earthworm Eisenia fetida.</title>
        <authorList>
            <person name="Saha T."/>
            <person name="Chakraborty R."/>
        </authorList>
    </citation>
    <scope>NUCLEOTIDE SEQUENCE [LARGE SCALE GENOMIC DNA]</scope>
    <source>
        <strain evidence="1 2">EAG3</strain>
    </source>
</reference>
<evidence type="ECO:0000313" key="1">
    <source>
        <dbReference type="EMBL" id="PQD94947.1"/>
    </source>
</evidence>
<organism evidence="1 2">
    <name type="scientific">Pradoshia eiseniae</name>
    <dbReference type="NCBI Taxonomy" id="2064768"/>
    <lineage>
        <taxon>Bacteria</taxon>
        <taxon>Bacillati</taxon>
        <taxon>Bacillota</taxon>
        <taxon>Bacilli</taxon>
        <taxon>Bacillales</taxon>
        <taxon>Bacillaceae</taxon>
        <taxon>Pradoshia</taxon>
    </lineage>
</organism>
<protein>
    <recommendedName>
        <fullName evidence="3">Peptidyl-prolyl cis-trans isomerase</fullName>
    </recommendedName>
</protein>
<keyword evidence="2" id="KW-1185">Reference proteome</keyword>